<accession>A0A081CHU5</accession>
<dbReference type="RefSeq" id="XP_014655486.1">
    <property type="nucleotide sequence ID" value="XM_014800000.1"/>
</dbReference>
<organism evidence="1 2">
    <name type="scientific">Pseudozyma antarctica</name>
    <name type="common">Yeast</name>
    <name type="synonym">Candida antarctica</name>
    <dbReference type="NCBI Taxonomy" id="84753"/>
    <lineage>
        <taxon>Eukaryota</taxon>
        <taxon>Fungi</taxon>
        <taxon>Dikarya</taxon>
        <taxon>Basidiomycota</taxon>
        <taxon>Ustilaginomycotina</taxon>
        <taxon>Ustilaginomycetes</taxon>
        <taxon>Ustilaginales</taxon>
        <taxon>Ustilaginaceae</taxon>
        <taxon>Moesziomyces</taxon>
    </lineage>
</organism>
<dbReference type="AlphaFoldDB" id="A0A081CHU5"/>
<dbReference type="Proteomes" id="UP000053758">
    <property type="component" value="Unassembled WGS sequence"/>
</dbReference>
<sequence length="95" mass="10003">MDTGQPARWPRVSPRRLGSPKALEIEAAASPSAGPAAAARSDSPRNRADYFQHCFASFPNVLLSHAGLNALLSRASADVLPLNLGPPARTQARTS</sequence>
<protein>
    <submittedName>
        <fullName evidence="1">Uncharacterized protein</fullName>
    </submittedName>
</protein>
<name>A0A081CHU5_PSEA2</name>
<dbReference type="EMBL" id="DF830079">
    <property type="protein sequence ID" value="GAK66241.1"/>
    <property type="molecule type" value="Genomic_DNA"/>
</dbReference>
<proteinExistence type="predicted"/>
<gene>
    <name evidence="1" type="ORF">PAN0_012c4463</name>
</gene>
<evidence type="ECO:0000313" key="1">
    <source>
        <dbReference type="EMBL" id="GAK66241.1"/>
    </source>
</evidence>
<keyword evidence="2" id="KW-1185">Reference proteome</keyword>
<dbReference type="GeneID" id="26305254"/>
<reference evidence="2" key="1">
    <citation type="journal article" date="2014" name="Genome Announc.">
        <title>Draft Genome Sequence of the Yeast Pseudozyma antarctica Type Strain JCM10317, a Producer of the Glycolipid Biosurfactants, Mannosylerythritol Lipids.</title>
        <authorList>
            <person name="Saika A."/>
            <person name="Koike H."/>
            <person name="Hori T."/>
            <person name="Fukuoka T."/>
            <person name="Sato S."/>
            <person name="Habe H."/>
            <person name="Kitamoto D."/>
            <person name="Morita T."/>
        </authorList>
    </citation>
    <scope>NUCLEOTIDE SEQUENCE [LARGE SCALE GENOMIC DNA]</scope>
    <source>
        <strain evidence="2">JCM 10317</strain>
    </source>
</reference>
<dbReference type="HOGENOM" id="CLU_2372568_0_0_1"/>
<evidence type="ECO:0000313" key="2">
    <source>
        <dbReference type="Proteomes" id="UP000053758"/>
    </source>
</evidence>